<dbReference type="RefSeq" id="WP_091142370.1">
    <property type="nucleotide sequence ID" value="NZ_FMVF01000008.1"/>
</dbReference>
<accession>A0A1G5HK64</accession>
<dbReference type="EMBL" id="FMVF01000008">
    <property type="protein sequence ID" value="SCY64094.1"/>
    <property type="molecule type" value="Genomic_DNA"/>
</dbReference>
<evidence type="ECO:0000313" key="2">
    <source>
        <dbReference type="Proteomes" id="UP000199354"/>
    </source>
</evidence>
<gene>
    <name evidence="1" type="ORF">SAMN02927903_01879</name>
</gene>
<dbReference type="Pfam" id="PF05635">
    <property type="entry name" value="23S_rRNA_IVP"/>
    <property type="match status" value="1"/>
</dbReference>
<name>A0A1G5HK64_9FLAO</name>
<dbReference type="InterPro" id="IPR036583">
    <property type="entry name" value="23S_rRNA_IVS_sf"/>
</dbReference>
<dbReference type="Proteomes" id="UP000199354">
    <property type="component" value="Unassembled WGS sequence"/>
</dbReference>
<sequence>MKVQDLPAYKSAAKLAQSIFEISKQFPEEEFEIVTKPIRLSSRNVCVHLSQAMCRRKYVKYYQTTLVDADSANGQTRTWLELASTCQYIDEKTLAPMLERCTAVGTMIQHMMDHPERFK</sequence>
<reference evidence="1 2" key="1">
    <citation type="submission" date="2016-10" db="EMBL/GenBank/DDBJ databases">
        <authorList>
            <person name="de Groot N.N."/>
        </authorList>
    </citation>
    <scope>NUCLEOTIDE SEQUENCE [LARGE SCALE GENOMIC DNA]</scope>
    <source>
        <strain evidence="1 2">CGMCC 1.7031</strain>
    </source>
</reference>
<dbReference type="Gene3D" id="1.20.1440.60">
    <property type="entry name" value="23S rRNA-intervening sequence"/>
    <property type="match status" value="1"/>
</dbReference>
<dbReference type="SUPFAM" id="SSF158446">
    <property type="entry name" value="IVS-encoded protein-like"/>
    <property type="match status" value="1"/>
</dbReference>
<keyword evidence="2" id="KW-1185">Reference proteome</keyword>
<proteinExistence type="predicted"/>
<organism evidence="1 2">
    <name type="scientific">Flavobacterium caeni</name>
    <dbReference type="NCBI Taxonomy" id="490189"/>
    <lineage>
        <taxon>Bacteria</taxon>
        <taxon>Pseudomonadati</taxon>
        <taxon>Bacteroidota</taxon>
        <taxon>Flavobacteriia</taxon>
        <taxon>Flavobacteriales</taxon>
        <taxon>Flavobacteriaceae</taxon>
        <taxon>Flavobacterium</taxon>
    </lineage>
</organism>
<dbReference type="NCBIfam" id="TIGR02436">
    <property type="entry name" value="four helix bundle protein"/>
    <property type="match status" value="1"/>
</dbReference>
<dbReference type="OrthoDB" id="9811959at2"/>
<evidence type="ECO:0000313" key="1">
    <source>
        <dbReference type="EMBL" id="SCY64094.1"/>
    </source>
</evidence>
<dbReference type="AlphaFoldDB" id="A0A1G5HK64"/>
<dbReference type="STRING" id="490189.SAMN02927903_01879"/>
<dbReference type="InterPro" id="IPR012657">
    <property type="entry name" value="23S_rRNA-intervening_sequence"/>
</dbReference>
<protein>
    <submittedName>
        <fullName evidence="1">Four helix bundle protein</fullName>
    </submittedName>
</protein>